<gene>
    <name evidence="7" type="ORF">JHE00_26915</name>
</gene>
<dbReference type="FunFam" id="3.40.50.2000:FF:000072">
    <property type="entry name" value="Glycosyl transferase"/>
    <property type="match status" value="1"/>
</dbReference>
<evidence type="ECO:0000313" key="7">
    <source>
        <dbReference type="EMBL" id="MBK1787979.1"/>
    </source>
</evidence>
<organism evidence="7 8">
    <name type="scientific">Prauserella cavernicola</name>
    <dbReference type="NCBI Taxonomy" id="2800127"/>
    <lineage>
        <taxon>Bacteria</taxon>
        <taxon>Bacillati</taxon>
        <taxon>Actinomycetota</taxon>
        <taxon>Actinomycetes</taxon>
        <taxon>Pseudonocardiales</taxon>
        <taxon>Pseudonocardiaceae</taxon>
        <taxon>Prauserella</taxon>
    </lineage>
</organism>
<evidence type="ECO:0000256" key="4">
    <source>
        <dbReference type="ARBA" id="ARBA00023194"/>
    </source>
</evidence>
<dbReference type="SUPFAM" id="SSF53756">
    <property type="entry name" value="UDP-Glycosyltransferase/glycogen phosphorylase"/>
    <property type="match status" value="1"/>
</dbReference>
<protein>
    <submittedName>
        <fullName evidence="7">Activator-dependent family glycosyltransferase</fullName>
    </submittedName>
</protein>
<sequence>MRVLFVPYPARTHLYHQVPLAWALRIAGHEVRFAVQPDLVHDVMAAGLPALTVGEEMRWGEVLDNLPSEDPGRTGLDLSDYRPGENSFEFLHTRFTVMATFPFHELCVRPVVDDLVHAARAWQPDLVVWDETMFAAPIAARACGAAHARLLTGLDLLGAMRSDYLRLLVRRHPSARQDPVREWLGWNLARFGCDFDEDVVVGQFTLNPYPASLQYPLPNQVSFRYVPYHGGSEAVPEFDPPASGARVCLTFGLSFRDATEFEAEGVTDLLDAVGGVDAEVVATVQTHRLVAGYRIPGNVRVVDFVPLEAVLPTCSAIVHHGGAGTGLSASLHAVPQLLVPDGSWDTVPRAVRLDRLGAGVHVERNGFRPAMLRDRLTDVLGDASYRESARSLCAEMEGVMGLPELVPVLAELAAKFGAGKAGAR</sequence>
<name>A0A934QZ61_9PSEU</name>
<reference evidence="7" key="1">
    <citation type="submission" date="2020-12" db="EMBL/GenBank/DDBJ databases">
        <title>Prauserella sp. ASG 168, a novel actinomycete isolated from cave rock.</title>
        <authorList>
            <person name="Suriyachadkun C."/>
        </authorList>
    </citation>
    <scope>NUCLEOTIDE SEQUENCE</scope>
    <source>
        <strain evidence="7">ASG 168</strain>
    </source>
</reference>
<comment type="caution">
    <text evidence="7">The sequence shown here is derived from an EMBL/GenBank/DDBJ whole genome shotgun (WGS) entry which is preliminary data.</text>
</comment>
<evidence type="ECO:0000313" key="8">
    <source>
        <dbReference type="Proteomes" id="UP000635245"/>
    </source>
</evidence>
<dbReference type="PANTHER" id="PTHR48050">
    <property type="entry name" value="STEROL 3-BETA-GLUCOSYLTRANSFERASE"/>
    <property type="match status" value="1"/>
</dbReference>
<dbReference type="Gene3D" id="3.40.50.2000">
    <property type="entry name" value="Glycogen Phosphorylase B"/>
    <property type="match status" value="2"/>
</dbReference>
<dbReference type="InterPro" id="IPR002213">
    <property type="entry name" value="UDP_glucos_trans"/>
</dbReference>
<dbReference type="Pfam" id="PF06722">
    <property type="entry name" value="EryCIII-like_C"/>
    <property type="match status" value="1"/>
</dbReference>
<dbReference type="InterPro" id="IPR030953">
    <property type="entry name" value="Glycosyl_450act"/>
</dbReference>
<comment type="similarity">
    <text evidence="1">Belongs to the glycosyltransferase 28 family.</text>
</comment>
<dbReference type="InterPro" id="IPR010610">
    <property type="entry name" value="EryCIII-like_C"/>
</dbReference>
<evidence type="ECO:0000259" key="5">
    <source>
        <dbReference type="Pfam" id="PF06722"/>
    </source>
</evidence>
<keyword evidence="2" id="KW-0328">Glycosyltransferase</keyword>
<dbReference type="RefSeq" id="WP_200323226.1">
    <property type="nucleotide sequence ID" value="NZ_JAENJH010000008.1"/>
</dbReference>
<proteinExistence type="inferred from homology"/>
<evidence type="ECO:0000256" key="3">
    <source>
        <dbReference type="ARBA" id="ARBA00022679"/>
    </source>
</evidence>
<evidence type="ECO:0000256" key="1">
    <source>
        <dbReference type="ARBA" id="ARBA00006962"/>
    </source>
</evidence>
<dbReference type="PANTHER" id="PTHR48050:SF13">
    <property type="entry name" value="STEROL 3-BETA-GLUCOSYLTRANSFERASE UGT80A2"/>
    <property type="match status" value="1"/>
</dbReference>
<dbReference type="GO" id="GO:0017000">
    <property type="term" value="P:antibiotic biosynthetic process"/>
    <property type="evidence" value="ECO:0007669"/>
    <property type="project" value="UniProtKB-KW"/>
</dbReference>
<dbReference type="GO" id="GO:0016758">
    <property type="term" value="F:hexosyltransferase activity"/>
    <property type="evidence" value="ECO:0007669"/>
    <property type="project" value="UniProtKB-ARBA"/>
</dbReference>
<dbReference type="CDD" id="cd03784">
    <property type="entry name" value="GT1_Gtf-like"/>
    <property type="match status" value="1"/>
</dbReference>
<evidence type="ECO:0000256" key="2">
    <source>
        <dbReference type="ARBA" id="ARBA00022676"/>
    </source>
</evidence>
<dbReference type="InterPro" id="IPR048284">
    <property type="entry name" value="EryCIII-like_N"/>
</dbReference>
<dbReference type="AlphaFoldDB" id="A0A934QZ61"/>
<dbReference type="NCBIfam" id="TIGR04516">
    <property type="entry name" value="glycosyl_450act"/>
    <property type="match status" value="1"/>
</dbReference>
<dbReference type="InterPro" id="IPR050426">
    <property type="entry name" value="Glycosyltransferase_28"/>
</dbReference>
<keyword evidence="4" id="KW-0045">Antibiotic biosynthesis</keyword>
<keyword evidence="3" id="KW-0808">Transferase</keyword>
<dbReference type="Proteomes" id="UP000635245">
    <property type="component" value="Unassembled WGS sequence"/>
</dbReference>
<evidence type="ECO:0000259" key="6">
    <source>
        <dbReference type="Pfam" id="PF21036"/>
    </source>
</evidence>
<dbReference type="EMBL" id="JAENJH010000008">
    <property type="protein sequence ID" value="MBK1787979.1"/>
    <property type="molecule type" value="Genomic_DNA"/>
</dbReference>
<dbReference type="Pfam" id="PF21036">
    <property type="entry name" value="EryCIII-like_N"/>
    <property type="match status" value="1"/>
</dbReference>
<accession>A0A934QZ61</accession>
<keyword evidence="8" id="KW-1185">Reference proteome</keyword>
<dbReference type="GO" id="GO:0008194">
    <property type="term" value="F:UDP-glycosyltransferase activity"/>
    <property type="evidence" value="ECO:0007669"/>
    <property type="project" value="InterPro"/>
</dbReference>
<feature type="domain" description="Erythromycin biosynthesis protein CIII-like N-terminal" evidence="6">
    <location>
        <begin position="22"/>
        <end position="252"/>
    </location>
</feature>
<feature type="domain" description="Erythromycin biosynthesis protein CIII-like C-terminal" evidence="5">
    <location>
        <begin position="269"/>
        <end position="399"/>
    </location>
</feature>